<dbReference type="EMBL" id="JAUIZM010000008">
    <property type="protein sequence ID" value="KAK1370501.1"/>
    <property type="molecule type" value="Genomic_DNA"/>
</dbReference>
<evidence type="ECO:0000313" key="2">
    <source>
        <dbReference type="Proteomes" id="UP001237642"/>
    </source>
</evidence>
<reference evidence="1" key="1">
    <citation type="submission" date="2023-02" db="EMBL/GenBank/DDBJ databases">
        <title>Genome of toxic invasive species Heracleum sosnowskyi carries increased number of genes despite the absence of recent whole-genome duplications.</title>
        <authorList>
            <person name="Schelkunov M."/>
            <person name="Shtratnikova V."/>
            <person name="Makarenko M."/>
            <person name="Klepikova A."/>
            <person name="Omelchenko D."/>
            <person name="Novikova G."/>
            <person name="Obukhova E."/>
            <person name="Bogdanov V."/>
            <person name="Penin A."/>
            <person name="Logacheva M."/>
        </authorList>
    </citation>
    <scope>NUCLEOTIDE SEQUENCE</scope>
    <source>
        <strain evidence="1">Hsosn_3</strain>
        <tissue evidence="1">Leaf</tissue>
    </source>
</reference>
<protein>
    <submittedName>
        <fullName evidence="1">Uncharacterized protein</fullName>
    </submittedName>
</protein>
<organism evidence="1 2">
    <name type="scientific">Heracleum sosnowskyi</name>
    <dbReference type="NCBI Taxonomy" id="360622"/>
    <lineage>
        <taxon>Eukaryota</taxon>
        <taxon>Viridiplantae</taxon>
        <taxon>Streptophyta</taxon>
        <taxon>Embryophyta</taxon>
        <taxon>Tracheophyta</taxon>
        <taxon>Spermatophyta</taxon>
        <taxon>Magnoliopsida</taxon>
        <taxon>eudicotyledons</taxon>
        <taxon>Gunneridae</taxon>
        <taxon>Pentapetalae</taxon>
        <taxon>asterids</taxon>
        <taxon>campanulids</taxon>
        <taxon>Apiales</taxon>
        <taxon>Apiaceae</taxon>
        <taxon>Apioideae</taxon>
        <taxon>apioid superclade</taxon>
        <taxon>Tordylieae</taxon>
        <taxon>Tordyliinae</taxon>
        <taxon>Heracleum</taxon>
    </lineage>
</organism>
<comment type="caution">
    <text evidence="1">The sequence shown here is derived from an EMBL/GenBank/DDBJ whole genome shotgun (WGS) entry which is preliminary data.</text>
</comment>
<gene>
    <name evidence="1" type="ORF">POM88_036593</name>
</gene>
<keyword evidence="2" id="KW-1185">Reference proteome</keyword>
<sequence length="281" mass="31543">MVKLADVGDREKNEVNCLVAVARLYQTLTPKLNFKVSLFLADKRMKLLEDESPISQDAANKMKLEEDITKSQGTDTVNIRDPARKRYVIGVKMEYVEEEQASGGNSMSAFRKVMSDAGCDGSLVNQRYCTSLTFVAKLVPDEVIKLSDLNSVRGVCLDGFFIKASDSICEECDEELKEQPPVGIDNYGYFCASIVAFRDFHVFRVENLVRSTWMNIPPPNVAIHMVGCPFCYGKALESDIAQAIFDARDSKANVITMSTILRDPLLFRDPNDPLLSIRWMK</sequence>
<accession>A0AAD8MEG4</accession>
<reference evidence="1" key="2">
    <citation type="submission" date="2023-05" db="EMBL/GenBank/DDBJ databases">
        <authorList>
            <person name="Schelkunov M.I."/>
        </authorList>
    </citation>
    <scope>NUCLEOTIDE SEQUENCE</scope>
    <source>
        <strain evidence="1">Hsosn_3</strain>
        <tissue evidence="1">Leaf</tissue>
    </source>
</reference>
<dbReference type="Proteomes" id="UP001237642">
    <property type="component" value="Unassembled WGS sequence"/>
</dbReference>
<evidence type="ECO:0000313" key="1">
    <source>
        <dbReference type="EMBL" id="KAK1370501.1"/>
    </source>
</evidence>
<dbReference type="AlphaFoldDB" id="A0AAD8MEG4"/>
<proteinExistence type="predicted"/>
<name>A0AAD8MEG4_9APIA</name>